<dbReference type="GO" id="GO:0016301">
    <property type="term" value="F:kinase activity"/>
    <property type="evidence" value="ECO:0007669"/>
    <property type="project" value="UniProtKB-KW"/>
</dbReference>
<keyword evidence="1" id="KW-0472">Membrane</keyword>
<protein>
    <submittedName>
        <fullName evidence="3">Histidine kinase</fullName>
    </submittedName>
</protein>
<keyword evidence="1" id="KW-0812">Transmembrane</keyword>
<organism evidence="3 4">
    <name type="scientific">Lacrimispora celerecrescens</name>
    <dbReference type="NCBI Taxonomy" id="29354"/>
    <lineage>
        <taxon>Bacteria</taxon>
        <taxon>Bacillati</taxon>
        <taxon>Bacillota</taxon>
        <taxon>Clostridia</taxon>
        <taxon>Lachnospirales</taxon>
        <taxon>Lachnospiraceae</taxon>
        <taxon>Lacrimispora</taxon>
    </lineage>
</organism>
<accession>A0A084JR25</accession>
<dbReference type="GO" id="GO:0007165">
    <property type="term" value="P:signal transduction"/>
    <property type="evidence" value="ECO:0007669"/>
    <property type="project" value="InterPro"/>
</dbReference>
<evidence type="ECO:0000313" key="4">
    <source>
        <dbReference type="Proteomes" id="UP000028525"/>
    </source>
</evidence>
<dbReference type="InterPro" id="IPR024478">
    <property type="entry name" value="HlyB_4HB_MCP"/>
</dbReference>
<dbReference type="SMART" id="SM00304">
    <property type="entry name" value="HAMP"/>
    <property type="match status" value="1"/>
</dbReference>
<reference evidence="3 4" key="1">
    <citation type="submission" date="2014-07" db="EMBL/GenBank/DDBJ databases">
        <title>Draft genome of Clostridium celerecrescens 152B isolated from sediments associated with methane hydrate from Krishna Godavari basin.</title>
        <authorList>
            <person name="Honkalas V.S."/>
            <person name="Dabir A.P."/>
            <person name="Arora P."/>
            <person name="Dhakephalkar P.K."/>
        </authorList>
    </citation>
    <scope>NUCLEOTIDE SEQUENCE [LARGE SCALE GENOMIC DNA]</scope>
    <source>
        <strain evidence="3 4">152B</strain>
    </source>
</reference>
<dbReference type="PANTHER" id="PTHR32089">
    <property type="entry name" value="METHYL-ACCEPTING CHEMOTAXIS PROTEIN MCPB"/>
    <property type="match status" value="1"/>
</dbReference>
<evidence type="ECO:0000256" key="1">
    <source>
        <dbReference type="SAM" id="Phobius"/>
    </source>
</evidence>
<dbReference type="AlphaFoldDB" id="A0A084JR25"/>
<gene>
    <name evidence="3" type="ORF">IO98_03040</name>
</gene>
<dbReference type="Pfam" id="PF12729">
    <property type="entry name" value="4HB_MCP_1"/>
    <property type="match status" value="1"/>
</dbReference>
<keyword evidence="4" id="KW-1185">Reference proteome</keyword>
<evidence type="ECO:0000259" key="2">
    <source>
        <dbReference type="PROSITE" id="PS50885"/>
    </source>
</evidence>
<dbReference type="CDD" id="cd19411">
    <property type="entry name" value="MCP2201-like_sensor"/>
    <property type="match status" value="1"/>
</dbReference>
<feature type="domain" description="HAMP" evidence="2">
    <location>
        <begin position="215"/>
        <end position="267"/>
    </location>
</feature>
<dbReference type="PROSITE" id="PS50885">
    <property type="entry name" value="HAMP"/>
    <property type="match status" value="1"/>
</dbReference>
<evidence type="ECO:0000313" key="3">
    <source>
        <dbReference type="EMBL" id="KEZ91409.1"/>
    </source>
</evidence>
<dbReference type="Proteomes" id="UP000028525">
    <property type="component" value="Unassembled WGS sequence"/>
</dbReference>
<dbReference type="InterPro" id="IPR047347">
    <property type="entry name" value="YvaQ-like_sensor"/>
</dbReference>
<dbReference type="EMBL" id="JPME01000004">
    <property type="protein sequence ID" value="KEZ91409.1"/>
    <property type="molecule type" value="Genomic_DNA"/>
</dbReference>
<dbReference type="GO" id="GO:0016020">
    <property type="term" value="C:membrane"/>
    <property type="evidence" value="ECO:0007669"/>
    <property type="project" value="InterPro"/>
</dbReference>
<keyword evidence="1" id="KW-1133">Transmembrane helix</keyword>
<comment type="caution">
    <text evidence="3">The sequence shown here is derived from an EMBL/GenBank/DDBJ whole genome shotgun (WGS) entry which is preliminary data.</text>
</comment>
<dbReference type="SUPFAM" id="SSF158472">
    <property type="entry name" value="HAMP domain-like"/>
    <property type="match status" value="1"/>
</dbReference>
<dbReference type="RefSeq" id="WP_038277743.1">
    <property type="nucleotide sequence ID" value="NZ_JPME01000004.1"/>
</dbReference>
<dbReference type="STRING" id="29354.IO98_03040"/>
<dbReference type="CDD" id="cd06225">
    <property type="entry name" value="HAMP"/>
    <property type="match status" value="1"/>
</dbReference>
<proteinExistence type="predicted"/>
<dbReference type="OrthoDB" id="2023123at2"/>
<keyword evidence="3" id="KW-0808">Transferase</keyword>
<name>A0A084JR25_9FIRM</name>
<dbReference type="PANTHER" id="PTHR32089:SF112">
    <property type="entry name" value="LYSOZYME-LIKE PROTEIN-RELATED"/>
    <property type="match status" value="1"/>
</dbReference>
<dbReference type="InterPro" id="IPR003660">
    <property type="entry name" value="HAMP_dom"/>
</dbReference>
<feature type="transmembrane region" description="Helical" evidence="1">
    <location>
        <begin position="196"/>
        <end position="217"/>
    </location>
</feature>
<dbReference type="Gene3D" id="6.10.340.10">
    <property type="match status" value="1"/>
</dbReference>
<keyword evidence="3" id="KW-0418">Kinase</keyword>
<sequence length="356" mass="40564">MKVKFIRDIKIKTKLLLLGGISILGLIFMGTESVITARQINEASTEISQSWVPAIIIAEELNTRTSDYRIKEYNHVITGDSRDMDRLESEMTQIREDITRGFTDYELYITNESDRKLMEEAEGEWNKYLEYSDRLLVISRQNHTQEAFDMIIGDSRQLFDDASDGLLKVADFNRKGAEAASIQGDNLYDQLAKVKIITICLIGGIISLLVIYIIIAIDKPVKALVEGTRRVANGDLEVYLPYRSKDEIGILTNSVNQLIKRLKNIIDDEKYLFREIGSENFEVKSTCEHAYRGDFAPILYSITSLMSRLDAAKKRKESGTEDLTAENEKEELAKRAVCREITKHGRRKMDATDKKG</sequence>
<dbReference type="Pfam" id="PF00672">
    <property type="entry name" value="HAMP"/>
    <property type="match status" value="1"/>
</dbReference>